<sequence length="186" mass="21110">MTNTAEVSNNSQMTPDALKKWLPPERLPPPKPIEEINKMPNRIIETMKGQVILITGATGFLGKVLLEKILRICDIDTVYLLIRNKKGKEPRQRVEEIYNSPLFFKVKEKMDSATFSRKVIGIAGDVAEPNLGLSEESRKLLVDRVNIVYHAAATIRFDEPLKRAVLLNTRGTKLMLELAKQMKKLE</sequence>
<organism evidence="4 5">
    <name type="scientific">Diploptera punctata</name>
    <name type="common">Pacific beetle cockroach</name>
    <dbReference type="NCBI Taxonomy" id="6984"/>
    <lineage>
        <taxon>Eukaryota</taxon>
        <taxon>Metazoa</taxon>
        <taxon>Ecdysozoa</taxon>
        <taxon>Arthropoda</taxon>
        <taxon>Hexapoda</taxon>
        <taxon>Insecta</taxon>
        <taxon>Pterygota</taxon>
        <taxon>Neoptera</taxon>
        <taxon>Polyneoptera</taxon>
        <taxon>Dictyoptera</taxon>
        <taxon>Blattodea</taxon>
        <taxon>Blaberoidea</taxon>
        <taxon>Blaberidae</taxon>
        <taxon>Diplopterinae</taxon>
        <taxon>Diploptera</taxon>
    </lineage>
</organism>
<feature type="non-terminal residue" evidence="4">
    <location>
        <position position="186"/>
    </location>
</feature>
<keyword evidence="5" id="KW-1185">Reference proteome</keyword>
<dbReference type="Proteomes" id="UP001233999">
    <property type="component" value="Unassembled WGS sequence"/>
</dbReference>
<accession>A0AAD7ZD97</accession>
<gene>
    <name evidence="4" type="ORF">L9F63_005284</name>
</gene>
<dbReference type="GO" id="GO:0080019">
    <property type="term" value="F:alcohol-forming very long-chain fatty acyl-CoA reductase activity"/>
    <property type="evidence" value="ECO:0007669"/>
    <property type="project" value="InterPro"/>
</dbReference>
<reference evidence="4" key="2">
    <citation type="submission" date="2023-05" db="EMBL/GenBank/DDBJ databases">
        <authorList>
            <person name="Fouks B."/>
        </authorList>
    </citation>
    <scope>NUCLEOTIDE SEQUENCE</scope>
    <source>
        <strain evidence="4">Stay&amp;Tobe</strain>
        <tissue evidence="4">Testes</tissue>
    </source>
</reference>
<dbReference type="GO" id="GO:0005777">
    <property type="term" value="C:peroxisome"/>
    <property type="evidence" value="ECO:0007669"/>
    <property type="project" value="TreeGrafter"/>
</dbReference>
<feature type="compositionally biased region" description="Polar residues" evidence="2">
    <location>
        <begin position="1"/>
        <end position="14"/>
    </location>
</feature>
<evidence type="ECO:0000259" key="3">
    <source>
        <dbReference type="Pfam" id="PF07993"/>
    </source>
</evidence>
<dbReference type="InterPro" id="IPR036291">
    <property type="entry name" value="NAD(P)-bd_dom_sf"/>
</dbReference>
<keyword evidence="1" id="KW-0560">Oxidoreductase</keyword>
<comment type="function">
    <text evidence="1">Catalyzes the reduction of fatty acyl-CoA to fatty alcohols.</text>
</comment>
<feature type="region of interest" description="Disordered" evidence="2">
    <location>
        <begin position="1"/>
        <end position="33"/>
    </location>
</feature>
<feature type="domain" description="Thioester reductase (TE)" evidence="3">
    <location>
        <begin position="54"/>
        <end position="185"/>
    </location>
</feature>
<keyword evidence="1" id="KW-0443">Lipid metabolism</keyword>
<dbReference type="EMBL" id="JASPKZ010008874">
    <property type="protein sequence ID" value="KAJ9578555.1"/>
    <property type="molecule type" value="Genomic_DNA"/>
</dbReference>
<evidence type="ECO:0000313" key="4">
    <source>
        <dbReference type="EMBL" id="KAJ9578555.1"/>
    </source>
</evidence>
<dbReference type="PANTHER" id="PTHR11011">
    <property type="entry name" value="MALE STERILITY PROTEIN 2-RELATED"/>
    <property type="match status" value="1"/>
</dbReference>
<dbReference type="GO" id="GO:0035336">
    <property type="term" value="P:long-chain fatty-acyl-CoA metabolic process"/>
    <property type="evidence" value="ECO:0007669"/>
    <property type="project" value="TreeGrafter"/>
</dbReference>
<dbReference type="GO" id="GO:0102965">
    <property type="term" value="F:alcohol-forming long-chain fatty acyl-CoA reductase activity"/>
    <property type="evidence" value="ECO:0007669"/>
    <property type="project" value="UniProtKB-EC"/>
</dbReference>
<keyword evidence="1" id="KW-0444">Lipid biosynthesis</keyword>
<dbReference type="EC" id="1.2.1.84" evidence="1"/>
<evidence type="ECO:0000256" key="1">
    <source>
        <dbReference type="RuleBase" id="RU363097"/>
    </source>
</evidence>
<comment type="caution">
    <text evidence="4">The sequence shown here is derived from an EMBL/GenBank/DDBJ whole genome shotgun (WGS) entry which is preliminary data.</text>
</comment>
<protein>
    <recommendedName>
        <fullName evidence="1">Fatty acyl-CoA reductase</fullName>
        <ecNumber evidence="1">1.2.1.84</ecNumber>
    </recommendedName>
</protein>
<dbReference type="Pfam" id="PF07993">
    <property type="entry name" value="NAD_binding_4"/>
    <property type="match status" value="1"/>
</dbReference>
<dbReference type="AlphaFoldDB" id="A0AAD7ZD97"/>
<reference evidence="4" key="1">
    <citation type="journal article" date="2023" name="IScience">
        <title>Live-bearing cockroach genome reveals convergent evolutionary mechanisms linked to viviparity in insects and beyond.</title>
        <authorList>
            <person name="Fouks B."/>
            <person name="Harrison M.C."/>
            <person name="Mikhailova A.A."/>
            <person name="Marchal E."/>
            <person name="English S."/>
            <person name="Carruthers M."/>
            <person name="Jennings E.C."/>
            <person name="Chiamaka E.L."/>
            <person name="Frigard R.A."/>
            <person name="Pippel M."/>
            <person name="Attardo G.M."/>
            <person name="Benoit J.B."/>
            <person name="Bornberg-Bauer E."/>
            <person name="Tobe S.S."/>
        </authorList>
    </citation>
    <scope>NUCLEOTIDE SEQUENCE</scope>
    <source>
        <strain evidence="4">Stay&amp;Tobe</strain>
    </source>
</reference>
<proteinExistence type="inferred from homology"/>
<comment type="catalytic activity">
    <reaction evidence="1">
        <text>a long-chain fatty acyl-CoA + 2 NADPH + 2 H(+) = a long-chain primary fatty alcohol + 2 NADP(+) + CoA</text>
        <dbReference type="Rhea" id="RHEA:52716"/>
        <dbReference type="ChEBI" id="CHEBI:15378"/>
        <dbReference type="ChEBI" id="CHEBI:57287"/>
        <dbReference type="ChEBI" id="CHEBI:57783"/>
        <dbReference type="ChEBI" id="CHEBI:58349"/>
        <dbReference type="ChEBI" id="CHEBI:77396"/>
        <dbReference type="ChEBI" id="CHEBI:83139"/>
        <dbReference type="EC" id="1.2.1.84"/>
    </reaction>
</comment>
<evidence type="ECO:0000256" key="2">
    <source>
        <dbReference type="SAM" id="MobiDB-lite"/>
    </source>
</evidence>
<dbReference type="SUPFAM" id="SSF51735">
    <property type="entry name" value="NAD(P)-binding Rossmann-fold domains"/>
    <property type="match status" value="1"/>
</dbReference>
<dbReference type="PANTHER" id="PTHR11011:SF61">
    <property type="entry name" value="FATTY ACYL-COA REDUCTASE"/>
    <property type="match status" value="1"/>
</dbReference>
<evidence type="ECO:0000313" key="5">
    <source>
        <dbReference type="Proteomes" id="UP001233999"/>
    </source>
</evidence>
<dbReference type="InterPro" id="IPR013120">
    <property type="entry name" value="FAR_NAD-bd"/>
</dbReference>
<comment type="similarity">
    <text evidence="1">Belongs to the fatty acyl-CoA reductase family.</text>
</comment>
<name>A0AAD7ZD97_DIPPU</name>
<keyword evidence="1" id="KW-0521">NADP</keyword>
<dbReference type="Gene3D" id="3.40.50.720">
    <property type="entry name" value="NAD(P)-binding Rossmann-like Domain"/>
    <property type="match status" value="1"/>
</dbReference>
<dbReference type="InterPro" id="IPR026055">
    <property type="entry name" value="FAR"/>
</dbReference>